<reference evidence="1" key="2">
    <citation type="submission" date="2020-11" db="EMBL/GenBank/DDBJ databases">
        <authorList>
            <person name="McCartney M.A."/>
            <person name="Auch B."/>
            <person name="Kono T."/>
            <person name="Mallez S."/>
            <person name="Becker A."/>
            <person name="Gohl D.M."/>
            <person name="Silverstein K.A.T."/>
            <person name="Koren S."/>
            <person name="Bechman K.B."/>
            <person name="Herman A."/>
            <person name="Abrahante J.E."/>
            <person name="Garbe J."/>
        </authorList>
    </citation>
    <scope>NUCLEOTIDE SEQUENCE</scope>
    <source>
        <strain evidence="1">Duluth1</strain>
        <tissue evidence="1">Whole animal</tissue>
    </source>
</reference>
<organism evidence="1 2">
    <name type="scientific">Dreissena polymorpha</name>
    <name type="common">Zebra mussel</name>
    <name type="synonym">Mytilus polymorpha</name>
    <dbReference type="NCBI Taxonomy" id="45954"/>
    <lineage>
        <taxon>Eukaryota</taxon>
        <taxon>Metazoa</taxon>
        <taxon>Spiralia</taxon>
        <taxon>Lophotrochozoa</taxon>
        <taxon>Mollusca</taxon>
        <taxon>Bivalvia</taxon>
        <taxon>Autobranchia</taxon>
        <taxon>Heteroconchia</taxon>
        <taxon>Euheterodonta</taxon>
        <taxon>Imparidentia</taxon>
        <taxon>Neoheterodontei</taxon>
        <taxon>Myida</taxon>
        <taxon>Dreissenoidea</taxon>
        <taxon>Dreissenidae</taxon>
        <taxon>Dreissena</taxon>
    </lineage>
</organism>
<keyword evidence="2" id="KW-1185">Reference proteome</keyword>
<evidence type="ECO:0000313" key="1">
    <source>
        <dbReference type="EMBL" id="KAH3801905.1"/>
    </source>
</evidence>
<protein>
    <submittedName>
        <fullName evidence="1">Uncharacterized protein</fullName>
    </submittedName>
</protein>
<gene>
    <name evidence="1" type="ORF">DPMN_155567</name>
</gene>
<name>A0A9D4J7Z4_DREPO</name>
<comment type="caution">
    <text evidence="1">The sequence shown here is derived from an EMBL/GenBank/DDBJ whole genome shotgun (WGS) entry which is preliminary data.</text>
</comment>
<dbReference type="EMBL" id="JAIWYP010000007">
    <property type="protein sequence ID" value="KAH3801905.1"/>
    <property type="molecule type" value="Genomic_DNA"/>
</dbReference>
<evidence type="ECO:0000313" key="2">
    <source>
        <dbReference type="Proteomes" id="UP000828390"/>
    </source>
</evidence>
<sequence>MATVKRRRLGHVTRHAGFVCMPVLYSTVDKGHRQGRQKKLDGEYEKNGSSSICYSQQYTTDLTDERFVYFNSSSPTPSTPRRVRPRE</sequence>
<dbReference type="AlphaFoldDB" id="A0A9D4J7Z4"/>
<reference evidence="1" key="1">
    <citation type="journal article" date="2019" name="bioRxiv">
        <title>The Genome of the Zebra Mussel, Dreissena polymorpha: A Resource for Invasive Species Research.</title>
        <authorList>
            <person name="McCartney M.A."/>
            <person name="Auch B."/>
            <person name="Kono T."/>
            <person name="Mallez S."/>
            <person name="Zhang Y."/>
            <person name="Obille A."/>
            <person name="Becker A."/>
            <person name="Abrahante J.E."/>
            <person name="Garbe J."/>
            <person name="Badalamenti J.P."/>
            <person name="Herman A."/>
            <person name="Mangelson H."/>
            <person name="Liachko I."/>
            <person name="Sullivan S."/>
            <person name="Sone E.D."/>
            <person name="Koren S."/>
            <person name="Silverstein K.A.T."/>
            <person name="Beckman K.B."/>
            <person name="Gohl D.M."/>
        </authorList>
    </citation>
    <scope>NUCLEOTIDE SEQUENCE</scope>
    <source>
        <strain evidence="1">Duluth1</strain>
        <tissue evidence="1">Whole animal</tissue>
    </source>
</reference>
<accession>A0A9D4J7Z4</accession>
<proteinExistence type="predicted"/>
<dbReference type="Proteomes" id="UP000828390">
    <property type="component" value="Unassembled WGS sequence"/>
</dbReference>